<organism evidence="1 2">
    <name type="scientific">uncultured phage cr126_1</name>
    <dbReference type="NCBI Taxonomy" id="2772075"/>
    <lineage>
        <taxon>Viruses</taxon>
        <taxon>Duplodnaviria</taxon>
        <taxon>Heunggongvirae</taxon>
        <taxon>Uroviricota</taxon>
        <taxon>Caudoviricetes</taxon>
        <taxon>Crassvirales</taxon>
        <taxon>Steigviridae</taxon>
        <taxon>Asinivirinae</taxon>
        <taxon>Kolpuevirus</taxon>
        <taxon>Kolpuevirus hominis</taxon>
    </lineage>
</organism>
<dbReference type="KEGG" id="vg:65130149"/>
<name>A0A7M1S070_9CAUD</name>
<evidence type="ECO:0000313" key="2">
    <source>
        <dbReference type="Proteomes" id="UP000594161"/>
    </source>
</evidence>
<evidence type="ECO:0000313" key="1">
    <source>
        <dbReference type="EMBL" id="QOR59542.1"/>
    </source>
</evidence>
<reference evidence="1 2" key="1">
    <citation type="submission" date="2020-07" db="EMBL/GenBank/DDBJ databases">
        <title>Taxonomic proposal: Crassvirales, a new order of highly abundant and diverse bacterial viruses.</title>
        <authorList>
            <person name="Shkoporov A.N."/>
            <person name="Stockdale S.R."/>
            <person name="Guerin E."/>
            <person name="Ross R.P."/>
            <person name="Hill C."/>
        </authorList>
    </citation>
    <scope>NUCLEOTIDE SEQUENCE [LARGE SCALE GENOMIC DNA]</scope>
</reference>
<dbReference type="EMBL" id="MT774391">
    <property type="protein sequence ID" value="QOR59542.1"/>
    <property type="molecule type" value="Genomic_DNA"/>
</dbReference>
<dbReference type="RefSeq" id="YP_010111700.1">
    <property type="nucleotide sequence ID" value="NC_055884.1"/>
</dbReference>
<sequence length="84" mass="9497">MLGTFGTKKNKSVEVSKPTFQERLGGVKSMFKRAYEDALRLDTEMQASIDSKKEMIASIEADINTIATTKKEARDFMSNLEKFI</sequence>
<keyword evidence="2" id="KW-1185">Reference proteome</keyword>
<proteinExistence type="predicted"/>
<accession>A0A7M1S070</accession>
<dbReference type="Proteomes" id="UP000594161">
    <property type="component" value="Segment"/>
</dbReference>
<dbReference type="GeneID" id="65130149"/>
<protein>
    <submittedName>
        <fullName evidence="1">Uncharacterized protein</fullName>
    </submittedName>
</protein>